<accession>A0AA95KP41</accession>
<dbReference type="Proteomes" id="UP001301326">
    <property type="component" value="Chromosome"/>
</dbReference>
<dbReference type="KEGG" id="tput:QJT81_18965"/>
<dbReference type="EMBL" id="CP124756">
    <property type="protein sequence ID" value="WGZ93843.1"/>
    <property type="molecule type" value="Genomic_DNA"/>
</dbReference>
<sequence>MTNFTAIHHVCNAGENKTLKRILSLDFYHVCEYLSAASASCSCLKDKDKWFAKQKKALQDGQAQAVIDTLKPFLEAETVEDSNAPVRACHRYLSNRIEQLDYPTAKSLGLPVGSGEIESAHRYIIQQRLKKSGAWWKSDNAADMLALRVMRGNQQWKHYWRNTAEAA</sequence>
<protein>
    <submittedName>
        <fullName evidence="1">Uncharacterized protein</fullName>
    </submittedName>
</protein>
<proteinExistence type="predicted"/>
<organism evidence="1">
    <name type="scientific">Candidatus Thiothrix putei</name>
    <dbReference type="NCBI Taxonomy" id="3080811"/>
    <lineage>
        <taxon>Bacteria</taxon>
        <taxon>Pseudomonadati</taxon>
        <taxon>Pseudomonadota</taxon>
        <taxon>Gammaproteobacteria</taxon>
        <taxon>Thiotrichales</taxon>
        <taxon>Thiotrichaceae</taxon>
        <taxon>Thiothrix</taxon>
    </lineage>
</organism>
<gene>
    <name evidence="1" type="ORF">QJT81_18965</name>
</gene>
<evidence type="ECO:0000313" key="1">
    <source>
        <dbReference type="EMBL" id="WGZ93843.1"/>
    </source>
</evidence>
<reference evidence="1" key="1">
    <citation type="journal article" date="2023" name="Int. J. Mol. Sci.">
        <title>Metagenomics Revealed a New Genus 'Candidatus Thiocaldithrix dubininis' gen. nov., sp. nov. and a New Species 'Candidatus Thiothrix putei' sp. nov. in the Family Thiotrichaceae, Some Members of Which Have Traits of Both Na+- and H+-Motive Energetics.</title>
        <authorList>
            <person name="Ravin N.V."/>
            <person name="Muntyan M.S."/>
            <person name="Smolyakov D.D."/>
            <person name="Rudenko T.S."/>
            <person name="Beletsky A.V."/>
            <person name="Mardanov A.V."/>
            <person name="Grabovich M.Y."/>
        </authorList>
    </citation>
    <scope>NUCLEOTIDE SEQUENCE</scope>
    <source>
        <strain evidence="1">GKL-02</strain>
    </source>
</reference>
<dbReference type="AlphaFoldDB" id="A0AA95KP41"/>
<name>A0AA95KP41_9GAMM</name>
<reference evidence="1" key="2">
    <citation type="submission" date="2023-04" db="EMBL/GenBank/DDBJ databases">
        <authorList>
            <person name="Beletskiy A.V."/>
            <person name="Mardanov A.V."/>
            <person name="Ravin N.V."/>
        </authorList>
    </citation>
    <scope>NUCLEOTIDE SEQUENCE</scope>
    <source>
        <strain evidence="1">GKL-02</strain>
    </source>
</reference>